<protein>
    <submittedName>
        <fullName evidence="2">Uncharacterized protein</fullName>
    </submittedName>
</protein>
<keyword evidence="1" id="KW-0472">Membrane</keyword>
<dbReference type="InParanoid" id="A0A0D2HVE1"/>
<comment type="caution">
    <text evidence="2">The sequence shown here is derived from an EMBL/GenBank/DDBJ whole genome shotgun (WGS) entry which is preliminary data.</text>
</comment>
<reference evidence="2 3" key="1">
    <citation type="submission" date="2013-11" db="EMBL/GenBank/DDBJ databases">
        <title>Metagenomic analysis of a methanogenic consortium involved in long chain n-alkane degradation.</title>
        <authorList>
            <person name="Davidova I.A."/>
            <person name="Callaghan A.V."/>
            <person name="Wawrik B."/>
            <person name="Pruitt S."/>
            <person name="Marks C."/>
            <person name="Duncan K.E."/>
            <person name="Suflita J.M."/>
        </authorList>
    </citation>
    <scope>NUCLEOTIDE SEQUENCE [LARGE SCALE GENOMIC DNA]</scope>
    <source>
        <strain evidence="2 3">SPR</strain>
    </source>
</reference>
<keyword evidence="3" id="KW-1185">Reference proteome</keyword>
<feature type="transmembrane region" description="Helical" evidence="1">
    <location>
        <begin position="60"/>
        <end position="80"/>
    </location>
</feature>
<dbReference type="EMBL" id="AZAC01000011">
    <property type="protein sequence ID" value="KIX14378.1"/>
    <property type="molecule type" value="Genomic_DNA"/>
</dbReference>
<keyword evidence="1" id="KW-0812">Transmembrane</keyword>
<evidence type="ECO:0000313" key="2">
    <source>
        <dbReference type="EMBL" id="KIX14378.1"/>
    </source>
</evidence>
<dbReference type="STRING" id="1429043.X474_09255"/>
<sequence>MGAEYFQFFIEISRFFMRYFGKEGRQCDAPWVECADGVHKYRLFARRVLFGRVPRGTVRWLGLGLLLITLFLGVCSLSSLKGSSRFVSDQGSAVLINR</sequence>
<name>A0A0D2HVE1_9BACT</name>
<gene>
    <name evidence="2" type="ORF">X474_09255</name>
</gene>
<evidence type="ECO:0000313" key="3">
    <source>
        <dbReference type="Proteomes" id="UP000032233"/>
    </source>
</evidence>
<organism evidence="2 3">
    <name type="scientific">Dethiosulfatarculus sandiegensis</name>
    <dbReference type="NCBI Taxonomy" id="1429043"/>
    <lineage>
        <taxon>Bacteria</taxon>
        <taxon>Pseudomonadati</taxon>
        <taxon>Thermodesulfobacteriota</taxon>
        <taxon>Desulfarculia</taxon>
        <taxon>Desulfarculales</taxon>
        <taxon>Desulfarculaceae</taxon>
        <taxon>Dethiosulfatarculus</taxon>
    </lineage>
</organism>
<accession>A0A0D2HVE1</accession>
<dbReference type="AlphaFoldDB" id="A0A0D2HVE1"/>
<keyword evidence="1" id="KW-1133">Transmembrane helix</keyword>
<evidence type="ECO:0000256" key="1">
    <source>
        <dbReference type="SAM" id="Phobius"/>
    </source>
</evidence>
<dbReference type="Proteomes" id="UP000032233">
    <property type="component" value="Unassembled WGS sequence"/>
</dbReference>
<proteinExistence type="predicted"/>